<sequence>MISGFAVHGQDLVVPRGSSRCIVANAAAVVLDVTCGCRGGGRSYVRDEVLCVKARRKSFREAGWQELLRRMRCSAGGCLRHPCSAALVTIAKELVRDGWQGSAYKCPGRHKKDLLASVS</sequence>
<organism evidence="1 2">
    <name type="scientific">Symbiodinium natans</name>
    <dbReference type="NCBI Taxonomy" id="878477"/>
    <lineage>
        <taxon>Eukaryota</taxon>
        <taxon>Sar</taxon>
        <taxon>Alveolata</taxon>
        <taxon>Dinophyceae</taxon>
        <taxon>Suessiales</taxon>
        <taxon>Symbiodiniaceae</taxon>
        <taxon>Symbiodinium</taxon>
    </lineage>
</organism>
<dbReference type="AlphaFoldDB" id="A0A812QAR3"/>
<evidence type="ECO:0000313" key="2">
    <source>
        <dbReference type="Proteomes" id="UP000604046"/>
    </source>
</evidence>
<dbReference type="Proteomes" id="UP000604046">
    <property type="component" value="Unassembled WGS sequence"/>
</dbReference>
<accession>A0A812QAR3</accession>
<name>A0A812QAR3_9DINO</name>
<dbReference type="EMBL" id="CAJNDS010002185">
    <property type="protein sequence ID" value="CAE7363075.1"/>
    <property type="molecule type" value="Genomic_DNA"/>
</dbReference>
<evidence type="ECO:0000313" key="1">
    <source>
        <dbReference type="EMBL" id="CAE7363075.1"/>
    </source>
</evidence>
<protein>
    <submittedName>
        <fullName evidence="1">Uncharacterized protein</fullName>
    </submittedName>
</protein>
<gene>
    <name evidence="1" type="ORF">SNAT2548_LOCUS19602</name>
</gene>
<proteinExistence type="predicted"/>
<reference evidence="1" key="1">
    <citation type="submission" date="2021-02" db="EMBL/GenBank/DDBJ databases">
        <authorList>
            <person name="Dougan E. K."/>
            <person name="Rhodes N."/>
            <person name="Thang M."/>
            <person name="Chan C."/>
        </authorList>
    </citation>
    <scope>NUCLEOTIDE SEQUENCE</scope>
</reference>
<comment type="caution">
    <text evidence="1">The sequence shown here is derived from an EMBL/GenBank/DDBJ whole genome shotgun (WGS) entry which is preliminary data.</text>
</comment>
<keyword evidence="2" id="KW-1185">Reference proteome</keyword>